<feature type="transmembrane region" description="Helical" evidence="11">
    <location>
        <begin position="365"/>
        <end position="384"/>
    </location>
</feature>
<dbReference type="Gene3D" id="1.20.1530.10">
    <property type="entry name" value="Na+/H+ antiporter like domain"/>
    <property type="match status" value="1"/>
</dbReference>
<keyword evidence="13" id="KW-1185">Reference proteome</keyword>
<proteinExistence type="inferred from homology"/>
<comment type="catalytic activity">
    <reaction evidence="11">
        <text>Na(+)(in) + 2 H(+)(out) = Na(+)(out) + 2 H(+)(in)</text>
        <dbReference type="Rhea" id="RHEA:29251"/>
        <dbReference type="ChEBI" id="CHEBI:15378"/>
        <dbReference type="ChEBI" id="CHEBI:29101"/>
    </reaction>
</comment>
<evidence type="ECO:0000256" key="6">
    <source>
        <dbReference type="ARBA" id="ARBA00022989"/>
    </source>
</evidence>
<evidence type="ECO:0000256" key="8">
    <source>
        <dbReference type="ARBA" id="ARBA00023065"/>
    </source>
</evidence>
<keyword evidence="9 11" id="KW-0472">Membrane</keyword>
<dbReference type="PANTHER" id="PTHR30341">
    <property type="entry name" value="SODIUM ION/PROTON ANTIPORTER NHAA-RELATED"/>
    <property type="match status" value="1"/>
</dbReference>
<reference evidence="12 13" key="1">
    <citation type="submission" date="2019-03" db="EMBL/GenBank/DDBJ databases">
        <title>Genomic Encyclopedia of Archaeal and Bacterial Type Strains, Phase II (KMG-II): from individual species to whole genera.</title>
        <authorList>
            <person name="Goeker M."/>
        </authorList>
    </citation>
    <scope>NUCLEOTIDE SEQUENCE [LARGE SCALE GENOMIC DNA]</scope>
    <source>
        <strain evidence="12 13">DSM 24323</strain>
    </source>
</reference>
<evidence type="ECO:0000256" key="1">
    <source>
        <dbReference type="ARBA" id="ARBA00004429"/>
    </source>
</evidence>
<keyword evidence="8 11" id="KW-0406">Ion transport</keyword>
<feature type="transmembrane region" description="Helical" evidence="11">
    <location>
        <begin position="156"/>
        <end position="175"/>
    </location>
</feature>
<comment type="similarity">
    <text evidence="11">Belongs to the NhaA Na(+)/H(+) (TC 2.A.33) antiporter family.</text>
</comment>
<protein>
    <recommendedName>
        <fullName evidence="11">Na(+)/H(+) antiporter NhaA</fullName>
    </recommendedName>
    <alternativeName>
        <fullName evidence="11">Sodium/proton antiporter NhaA</fullName>
    </alternativeName>
</protein>
<comment type="caution">
    <text evidence="12">The sequence shown here is derived from an EMBL/GenBank/DDBJ whole genome shotgun (WGS) entry which is preliminary data.</text>
</comment>
<evidence type="ECO:0000256" key="10">
    <source>
        <dbReference type="ARBA" id="ARBA00023201"/>
    </source>
</evidence>
<evidence type="ECO:0000256" key="11">
    <source>
        <dbReference type="HAMAP-Rule" id="MF_01844"/>
    </source>
</evidence>
<dbReference type="GO" id="GO:0006885">
    <property type="term" value="P:regulation of pH"/>
    <property type="evidence" value="ECO:0007669"/>
    <property type="project" value="UniProtKB-UniRule"/>
</dbReference>
<dbReference type="NCBIfam" id="TIGR00773">
    <property type="entry name" value="NhaA"/>
    <property type="match status" value="1"/>
</dbReference>
<dbReference type="PANTHER" id="PTHR30341:SF0">
    <property type="entry name" value="NA(+)_H(+) ANTIPORTER NHAA"/>
    <property type="match status" value="1"/>
</dbReference>
<dbReference type="HAMAP" id="MF_01844">
    <property type="entry name" value="NhaA"/>
    <property type="match status" value="1"/>
</dbReference>
<feature type="transmembrane region" description="Helical" evidence="11">
    <location>
        <begin position="204"/>
        <end position="237"/>
    </location>
</feature>
<feature type="transmembrane region" description="Helical" evidence="11">
    <location>
        <begin position="332"/>
        <end position="353"/>
    </location>
</feature>
<dbReference type="InterPro" id="IPR023171">
    <property type="entry name" value="Na/H_antiporter_dom_sf"/>
</dbReference>
<feature type="transmembrane region" description="Helical" evidence="11">
    <location>
        <begin position="126"/>
        <end position="144"/>
    </location>
</feature>
<name>A0A4R7J0R2_9ACTN</name>
<sequence length="400" mass="41892">MITPASPSTRERLTSLLRRDTVGGLLMLLAAVTALLWANLGTAGYEAVSTFVIGPMDVAHWASSGVLTIFFFLAGLELKQEFTDGSLAEPRKALVPIAAAVGGIIVPALIYLVINGAHPAGDHRGWAVPMATDIAFVMAILAIVGRGLPRALRAFLLTLAIVDDLGAILVIAVAFTADLSPVWLLAALACFVLWWLLQYRRRGAWYVFLPLGVLAWWCLHASGVHATIAGVVLGLLTRARRDPGEAAAPVQRWQHRWQPISSGLAVPVFALFAAGVTLEPELLGQLFSDPVALGVAAGFMLGKPIGITLTAWLTTRLTGAALDPSLHWRHVLAGGLLAGVGFTVAIFVTELAFGGGPEQDIAKTAVLLTSACAAVLGGGLLALMGRTGTATAGSGVRQTR</sequence>
<dbReference type="InterPro" id="IPR004670">
    <property type="entry name" value="NhaA"/>
</dbReference>
<evidence type="ECO:0000313" key="12">
    <source>
        <dbReference type="EMBL" id="TDT29887.1"/>
    </source>
</evidence>
<comment type="function">
    <text evidence="11">Na(+)/H(+) antiporter that extrudes sodium in exchange for external protons.</text>
</comment>
<evidence type="ECO:0000256" key="3">
    <source>
        <dbReference type="ARBA" id="ARBA00022449"/>
    </source>
</evidence>
<comment type="subcellular location">
    <subcellularLocation>
        <location evidence="1">Cell inner membrane</location>
        <topology evidence="1">Multi-pass membrane protein</topology>
    </subcellularLocation>
    <subcellularLocation>
        <location evidence="11">Cell membrane</location>
        <topology evidence="11">Multi-pass membrane protein</topology>
    </subcellularLocation>
</comment>
<evidence type="ECO:0000256" key="2">
    <source>
        <dbReference type="ARBA" id="ARBA00022448"/>
    </source>
</evidence>
<accession>A0A4R7J0R2</accession>
<keyword evidence="3 11" id="KW-0050">Antiport</keyword>
<evidence type="ECO:0000256" key="5">
    <source>
        <dbReference type="ARBA" id="ARBA00022692"/>
    </source>
</evidence>
<dbReference type="RefSeq" id="WP_133755813.1">
    <property type="nucleotide sequence ID" value="NZ_SOAW01000003.1"/>
</dbReference>
<keyword evidence="10 11" id="KW-0739">Sodium transport</keyword>
<dbReference type="AlphaFoldDB" id="A0A4R7J0R2"/>
<dbReference type="EMBL" id="SOAW01000003">
    <property type="protein sequence ID" value="TDT29887.1"/>
    <property type="molecule type" value="Genomic_DNA"/>
</dbReference>
<feature type="transmembrane region" description="Helical" evidence="11">
    <location>
        <begin position="58"/>
        <end position="76"/>
    </location>
</feature>
<organism evidence="12 13">
    <name type="scientific">Naumannella halotolerans</name>
    <dbReference type="NCBI Taxonomy" id="993414"/>
    <lineage>
        <taxon>Bacteria</taxon>
        <taxon>Bacillati</taxon>
        <taxon>Actinomycetota</taxon>
        <taxon>Actinomycetes</taxon>
        <taxon>Propionibacteriales</taxon>
        <taxon>Propionibacteriaceae</taxon>
        <taxon>Naumannella</taxon>
    </lineage>
</organism>
<evidence type="ECO:0000256" key="9">
    <source>
        <dbReference type="ARBA" id="ARBA00023136"/>
    </source>
</evidence>
<feature type="transmembrane region" description="Helical" evidence="11">
    <location>
        <begin position="181"/>
        <end position="197"/>
    </location>
</feature>
<evidence type="ECO:0000313" key="13">
    <source>
        <dbReference type="Proteomes" id="UP000295371"/>
    </source>
</evidence>
<feature type="transmembrane region" description="Helical" evidence="11">
    <location>
        <begin position="21"/>
        <end position="38"/>
    </location>
</feature>
<dbReference type="OrthoDB" id="117402at2"/>
<dbReference type="Pfam" id="PF06965">
    <property type="entry name" value="Na_H_antiport_1"/>
    <property type="match status" value="1"/>
</dbReference>
<feature type="transmembrane region" description="Helical" evidence="11">
    <location>
        <begin position="97"/>
        <end position="114"/>
    </location>
</feature>
<keyword evidence="5 11" id="KW-0812">Transmembrane</keyword>
<dbReference type="GO" id="GO:0005886">
    <property type="term" value="C:plasma membrane"/>
    <property type="evidence" value="ECO:0007669"/>
    <property type="project" value="UniProtKB-SubCell"/>
</dbReference>
<feature type="transmembrane region" description="Helical" evidence="11">
    <location>
        <begin position="290"/>
        <end position="312"/>
    </location>
</feature>
<dbReference type="GO" id="GO:0015385">
    <property type="term" value="F:sodium:proton antiporter activity"/>
    <property type="evidence" value="ECO:0007669"/>
    <property type="project" value="UniProtKB-UniRule"/>
</dbReference>
<evidence type="ECO:0000256" key="4">
    <source>
        <dbReference type="ARBA" id="ARBA00022475"/>
    </source>
</evidence>
<keyword evidence="7 11" id="KW-0915">Sodium</keyword>
<gene>
    <name evidence="11" type="primary">nhaA</name>
    <name evidence="12" type="ORF">CLV29_2909</name>
</gene>
<keyword evidence="2 11" id="KW-0813">Transport</keyword>
<evidence type="ECO:0000256" key="7">
    <source>
        <dbReference type="ARBA" id="ARBA00023053"/>
    </source>
</evidence>
<keyword evidence="4 11" id="KW-1003">Cell membrane</keyword>
<dbReference type="Proteomes" id="UP000295371">
    <property type="component" value="Unassembled WGS sequence"/>
</dbReference>
<keyword evidence="6 11" id="KW-1133">Transmembrane helix</keyword>